<name>A0A3D8P598_9THEO</name>
<feature type="coiled-coil region" evidence="2">
    <location>
        <begin position="186"/>
        <end position="235"/>
    </location>
</feature>
<evidence type="ECO:0000313" key="6">
    <source>
        <dbReference type="EMBL" id="RDV84496.1"/>
    </source>
</evidence>
<gene>
    <name evidence="6" type="ORF">DXX99_00095</name>
</gene>
<dbReference type="Gene3D" id="2.40.420.20">
    <property type="match status" value="1"/>
</dbReference>
<dbReference type="NCBIfam" id="TIGR01730">
    <property type="entry name" value="RND_mfp"/>
    <property type="match status" value="1"/>
</dbReference>
<sequence>MRRLAAWLAILALVFPVAGCRTSPAKGGEVPQVLIAQATEGRVGQVDELLGKVKAVQEVNLLPKIPGRIREINFNLGDRVKAGQVAFTLSVPEIEAAVAQARAGVKQAQAAKAMAEASLAQAELQAEQAKAGLDQARAALQQAQESFRLAEENYKRGQFLLAQGAIAKATFEKDFETPYINAKAALEQAQSGLVRAEALYKQAADNRDRIVPAQIRQAQAAEEAAQAALAAAEANLAQAVVVSPIDGYVVARNAEVGELVGPQMPMPVLTVAQLDPILVEVMVPEDKINQVKVGEKLAVRFPALEERVLEGKVKHVSPASDPRTKGYTVQVELSNPDLKLKPGMAAVVLLGGEKGVLVPREAVTWRQGEPVVFTLKGKEAQPQRVLLGPSDGRWVVVREGIKAGDWVVVTGQDRLGDKGGKVEIAGKWQVSR</sequence>
<reference evidence="6 7" key="1">
    <citation type="submission" date="2018-08" db="EMBL/GenBank/DDBJ databases">
        <title>Form III RuBisCO-mediated autotrophy in Thermodesulfobium bacteria.</title>
        <authorList>
            <person name="Toshchakov S.V."/>
            <person name="Kublanov I.V."/>
            <person name="Frolov E."/>
            <person name="Bonch-Osmolovskaya E.A."/>
            <person name="Tourova T.P."/>
            <person name="Chernych N.A."/>
            <person name="Lebedinsky A.V."/>
        </authorList>
    </citation>
    <scope>NUCLEOTIDE SEQUENCE [LARGE SCALE GENOMIC DNA]</scope>
    <source>
        <strain evidence="6 7">SR</strain>
    </source>
</reference>
<evidence type="ECO:0000256" key="2">
    <source>
        <dbReference type="SAM" id="Coils"/>
    </source>
</evidence>
<dbReference type="EMBL" id="QSLN01000001">
    <property type="protein sequence ID" value="RDV84496.1"/>
    <property type="molecule type" value="Genomic_DNA"/>
</dbReference>
<feature type="chain" id="PRO_5038990351" evidence="3">
    <location>
        <begin position="20"/>
        <end position="432"/>
    </location>
</feature>
<keyword evidence="3" id="KW-0732">Signal</keyword>
<dbReference type="InterPro" id="IPR058792">
    <property type="entry name" value="Beta-barrel_RND_2"/>
</dbReference>
<feature type="coiled-coil region" evidence="2">
    <location>
        <begin position="105"/>
        <end position="153"/>
    </location>
</feature>
<dbReference type="GO" id="GO:0015562">
    <property type="term" value="F:efflux transmembrane transporter activity"/>
    <property type="evidence" value="ECO:0007669"/>
    <property type="project" value="InterPro"/>
</dbReference>
<organism evidence="6 7">
    <name type="scientific">Ammonifex thiophilus</name>
    <dbReference type="NCBI Taxonomy" id="444093"/>
    <lineage>
        <taxon>Bacteria</taxon>
        <taxon>Bacillati</taxon>
        <taxon>Bacillota</taxon>
        <taxon>Clostridia</taxon>
        <taxon>Thermoanaerobacterales</taxon>
        <taxon>Thermoanaerobacteraceae</taxon>
        <taxon>Ammonifex</taxon>
    </lineage>
</organism>
<accession>A0A3D8P598</accession>
<dbReference type="OrthoDB" id="9810430at2"/>
<dbReference type="RefSeq" id="WP_115791494.1">
    <property type="nucleotide sequence ID" value="NZ_QSLN01000001.1"/>
</dbReference>
<dbReference type="SUPFAM" id="SSF111369">
    <property type="entry name" value="HlyD-like secretion proteins"/>
    <property type="match status" value="2"/>
</dbReference>
<dbReference type="FunFam" id="2.40.30.170:FF:000010">
    <property type="entry name" value="Efflux RND transporter periplasmic adaptor subunit"/>
    <property type="match status" value="1"/>
</dbReference>
<proteinExistence type="inferred from homology"/>
<dbReference type="Gene3D" id="2.40.50.100">
    <property type="match status" value="2"/>
</dbReference>
<keyword evidence="7" id="KW-1185">Reference proteome</keyword>
<feature type="signal peptide" evidence="3">
    <location>
        <begin position="1"/>
        <end position="19"/>
    </location>
</feature>
<feature type="domain" description="CusB-like beta-barrel" evidence="4">
    <location>
        <begin position="279"/>
        <end position="353"/>
    </location>
</feature>
<keyword evidence="2" id="KW-0175">Coiled coil</keyword>
<dbReference type="InterPro" id="IPR058649">
    <property type="entry name" value="CzcB_C"/>
</dbReference>
<dbReference type="PANTHER" id="PTHR30469">
    <property type="entry name" value="MULTIDRUG RESISTANCE PROTEIN MDTA"/>
    <property type="match status" value="1"/>
</dbReference>
<protein>
    <submittedName>
        <fullName evidence="6">Efflux RND transporter periplasmic adaptor subunit</fullName>
    </submittedName>
</protein>
<feature type="domain" description="CzcB-like C-terminal circularly permuted SH3-like" evidence="5">
    <location>
        <begin position="356"/>
        <end position="411"/>
    </location>
</feature>
<comment type="caution">
    <text evidence="6">The sequence shown here is derived from an EMBL/GenBank/DDBJ whole genome shotgun (WGS) entry which is preliminary data.</text>
</comment>
<evidence type="ECO:0000259" key="4">
    <source>
        <dbReference type="Pfam" id="PF25954"/>
    </source>
</evidence>
<dbReference type="GO" id="GO:1990281">
    <property type="term" value="C:efflux pump complex"/>
    <property type="evidence" value="ECO:0007669"/>
    <property type="project" value="TreeGrafter"/>
</dbReference>
<dbReference type="AlphaFoldDB" id="A0A3D8P598"/>
<evidence type="ECO:0000259" key="5">
    <source>
        <dbReference type="Pfam" id="PF25975"/>
    </source>
</evidence>
<evidence type="ECO:0000313" key="7">
    <source>
        <dbReference type="Proteomes" id="UP000256329"/>
    </source>
</evidence>
<evidence type="ECO:0000256" key="1">
    <source>
        <dbReference type="ARBA" id="ARBA00009477"/>
    </source>
</evidence>
<dbReference type="Proteomes" id="UP000256329">
    <property type="component" value="Unassembled WGS sequence"/>
</dbReference>
<dbReference type="InterPro" id="IPR006143">
    <property type="entry name" value="RND_pump_MFP"/>
</dbReference>
<comment type="similarity">
    <text evidence="1">Belongs to the membrane fusion protein (MFP) (TC 8.A.1) family.</text>
</comment>
<evidence type="ECO:0000256" key="3">
    <source>
        <dbReference type="SAM" id="SignalP"/>
    </source>
</evidence>
<dbReference type="Gene3D" id="1.10.287.470">
    <property type="entry name" value="Helix hairpin bin"/>
    <property type="match status" value="2"/>
</dbReference>
<dbReference type="Gene3D" id="2.40.30.170">
    <property type="match status" value="1"/>
</dbReference>
<dbReference type="Pfam" id="PF25975">
    <property type="entry name" value="CzcB_C"/>
    <property type="match status" value="1"/>
</dbReference>
<dbReference type="Pfam" id="PF25954">
    <property type="entry name" value="Beta-barrel_RND_2"/>
    <property type="match status" value="1"/>
</dbReference>